<feature type="non-terminal residue" evidence="2">
    <location>
        <position position="1"/>
    </location>
</feature>
<reference evidence="2 3" key="1">
    <citation type="submission" date="2018-11" db="EMBL/GenBank/DDBJ databases">
        <authorList>
            <consortium name="Pathogen Informatics"/>
        </authorList>
    </citation>
    <scope>NUCLEOTIDE SEQUENCE [LARGE SCALE GENOMIC DNA]</scope>
</reference>
<feature type="compositionally biased region" description="Low complexity" evidence="1">
    <location>
        <begin position="227"/>
        <end position="240"/>
    </location>
</feature>
<keyword evidence="3" id="KW-1185">Reference proteome</keyword>
<feature type="compositionally biased region" description="Acidic residues" evidence="1">
    <location>
        <begin position="1"/>
        <end position="19"/>
    </location>
</feature>
<feature type="region of interest" description="Disordered" evidence="1">
    <location>
        <begin position="216"/>
        <end position="249"/>
    </location>
</feature>
<feature type="compositionally biased region" description="Acidic residues" evidence="1">
    <location>
        <begin position="99"/>
        <end position="117"/>
    </location>
</feature>
<dbReference type="EMBL" id="UYRU01109837">
    <property type="protein sequence ID" value="VDN43985.1"/>
    <property type="molecule type" value="Genomic_DNA"/>
</dbReference>
<gene>
    <name evidence="2" type="ORF">DILT_LOCUS19240</name>
</gene>
<dbReference type="AlphaFoldDB" id="A0A3P7NM69"/>
<dbReference type="OrthoDB" id="6266281at2759"/>
<protein>
    <submittedName>
        <fullName evidence="2">Uncharacterized protein</fullName>
    </submittedName>
</protein>
<feature type="compositionally biased region" description="Basic and acidic residues" evidence="1">
    <location>
        <begin position="20"/>
        <end position="54"/>
    </location>
</feature>
<organism evidence="2 3">
    <name type="scientific">Dibothriocephalus latus</name>
    <name type="common">Fish tapeworm</name>
    <name type="synonym">Diphyllobothrium latum</name>
    <dbReference type="NCBI Taxonomy" id="60516"/>
    <lineage>
        <taxon>Eukaryota</taxon>
        <taxon>Metazoa</taxon>
        <taxon>Spiralia</taxon>
        <taxon>Lophotrochozoa</taxon>
        <taxon>Platyhelminthes</taxon>
        <taxon>Cestoda</taxon>
        <taxon>Eucestoda</taxon>
        <taxon>Diphyllobothriidea</taxon>
        <taxon>Diphyllobothriidae</taxon>
        <taxon>Dibothriocephalus</taxon>
    </lineage>
</organism>
<dbReference type="Proteomes" id="UP000281553">
    <property type="component" value="Unassembled WGS sequence"/>
</dbReference>
<feature type="region of interest" description="Disordered" evidence="1">
    <location>
        <begin position="1"/>
        <end position="117"/>
    </location>
</feature>
<accession>A0A3P7NM69</accession>
<feature type="compositionally biased region" description="Basic and acidic residues" evidence="1">
    <location>
        <begin position="89"/>
        <end position="98"/>
    </location>
</feature>
<evidence type="ECO:0000313" key="2">
    <source>
        <dbReference type="EMBL" id="VDN43985.1"/>
    </source>
</evidence>
<name>A0A3P7NM69_DIBLA</name>
<evidence type="ECO:0000256" key="1">
    <source>
        <dbReference type="SAM" id="MobiDB-lite"/>
    </source>
</evidence>
<sequence>EGKETEEEEKEEEEEEEGKDEEKAVEGEGKGKWVVEEEKNDQGQEKEGEQKQPEAKVVTNPAGDEDSTAFRVFHHDNNSSGDEADDDDSDKKREKAGQEDYEELSLEEDSNADTDVDFSSEGKELQLYVTITSSEIDDIAMPFRASNAMHRALAEAYKMYVESRARGRVFFTLGGERRYESLSPRMSPWPDRATKPPLAPMVNVFRLVQRCLNKATARRKKRRRPRSSSQQCSRNNSQSRRSGRVIKQTYRPLRLSSRHPLRRVLQYLSSQQDRRIFAIENQIDGRMLLDEDRVYFVHGLPCLLLRVMAPSFADIRRGLTMLEESMPRLYTRLLVADRLPIMQGTRAPTKNNFTKCGWYQNRIKESAFVASMHYFGITESGFRVNEARWDCPGKRCRDVELYAQGDPAYATDLCLIQSRDLLFTRWNQFIF</sequence>
<proteinExistence type="predicted"/>
<evidence type="ECO:0000313" key="3">
    <source>
        <dbReference type="Proteomes" id="UP000281553"/>
    </source>
</evidence>
<feature type="compositionally biased region" description="Basic residues" evidence="1">
    <location>
        <begin position="216"/>
        <end position="226"/>
    </location>
</feature>